<protein>
    <submittedName>
        <fullName evidence="10">Do family serine endopeptidase</fullName>
        <ecNumber evidence="10">3.4.21.107</ecNumber>
    </submittedName>
</protein>
<dbReference type="InterPro" id="IPR001478">
    <property type="entry name" value="PDZ"/>
</dbReference>
<dbReference type="NCBIfam" id="TIGR02037">
    <property type="entry name" value="degP_htrA_DO"/>
    <property type="match status" value="1"/>
</dbReference>
<dbReference type="InterPro" id="IPR009003">
    <property type="entry name" value="Peptidase_S1_PA"/>
</dbReference>
<dbReference type="InterPro" id="IPR051201">
    <property type="entry name" value="Chloro_Bact_Ser_Proteases"/>
</dbReference>
<feature type="binding site" evidence="8">
    <location>
        <begin position="240"/>
        <end position="242"/>
    </location>
    <ligand>
        <name>substrate</name>
    </ligand>
</feature>
<dbReference type="Gene3D" id="2.30.42.10">
    <property type="match status" value="2"/>
</dbReference>
<feature type="active site" description="Charge relay system" evidence="7">
    <location>
        <position position="160"/>
    </location>
</feature>
<evidence type="ECO:0000256" key="7">
    <source>
        <dbReference type="PIRSR" id="PIRSR611782-1"/>
    </source>
</evidence>
<evidence type="ECO:0000256" key="2">
    <source>
        <dbReference type="ARBA" id="ARBA00022670"/>
    </source>
</evidence>
<dbReference type="EMBL" id="JAMWYS010000060">
    <property type="protein sequence ID" value="MCO4294723.1"/>
    <property type="molecule type" value="Genomic_DNA"/>
</dbReference>
<dbReference type="PANTHER" id="PTHR43343:SF3">
    <property type="entry name" value="PROTEASE DO-LIKE 8, CHLOROPLASTIC"/>
    <property type="match status" value="1"/>
</dbReference>
<dbReference type="RefSeq" id="WP_252589755.1">
    <property type="nucleotide sequence ID" value="NZ_JAMWYS010000060.1"/>
</dbReference>
<dbReference type="Proteomes" id="UP001155182">
    <property type="component" value="Unassembled WGS sequence"/>
</dbReference>
<feature type="domain" description="PDZ" evidence="9">
    <location>
        <begin position="286"/>
        <end position="377"/>
    </location>
</feature>
<evidence type="ECO:0000256" key="5">
    <source>
        <dbReference type="ARBA" id="ARBA00022801"/>
    </source>
</evidence>
<dbReference type="InterPro" id="IPR001940">
    <property type="entry name" value="Peptidase_S1C"/>
</dbReference>
<dbReference type="SUPFAM" id="SSF50494">
    <property type="entry name" value="Trypsin-like serine proteases"/>
    <property type="match status" value="1"/>
</dbReference>
<feature type="active site" description="Charge relay system" evidence="7">
    <location>
        <position position="242"/>
    </location>
</feature>
<feature type="active site" description="Charge relay system" evidence="7">
    <location>
        <position position="130"/>
    </location>
</feature>
<keyword evidence="5 10" id="KW-0378">Hydrolase</keyword>
<dbReference type="GO" id="GO:0006508">
    <property type="term" value="P:proteolysis"/>
    <property type="evidence" value="ECO:0007669"/>
    <property type="project" value="UniProtKB-KW"/>
</dbReference>
<sequence length="498" mass="52691">MKKTALTLLTACLGGIVAVGAYKVFENRGESSIEDKQNVKFVSYGENSRMVGSAGDVDFTSAAAMVTPGVVHIKTTYTSTSRGQQYSPFGDMFDDFFGGRGGGGRSRQPQRASGSGVIVTPDGYIVTNNHVVEDADEIQVVLNDKRSFKGKLIGRDPNTDLALIKIDGKELPFVKYGNSDNVKVGEWVLAVGNPFNLTSTVTAGIISAKARNIGILTNQEDPDARPIEAFIQTDAAINPGNSGGALVNTNGELVGINAAIASQTGAYEGYGFAIPVNLAKKVINDILNFGTVQRGYLGIQFNENNAELAEKKGLKTINGVYVESVSVGGAAEAAGIKTGDLITKIEGNSITSGSDLQEQIGLHRPGDAVNLTVLRNGAEKVYKVVLKNAENTATLVKATSSATFDALGAKFSPLNDAEKHKYKVQGGVKISALKENGILSQYDIQQGFVITRVNGKAVSSEEDVKAALNNSRNGMVNLEGIYPDEPSSRYSFSFPAAK</sequence>
<dbReference type="PRINTS" id="PR00834">
    <property type="entry name" value="PROTEASES2C"/>
</dbReference>
<evidence type="ECO:0000313" key="10">
    <source>
        <dbReference type="EMBL" id="MCO4294723.1"/>
    </source>
</evidence>
<evidence type="ECO:0000259" key="9">
    <source>
        <dbReference type="PROSITE" id="PS50106"/>
    </source>
</evidence>
<comment type="caution">
    <text evidence="10">The sequence shown here is derived from an EMBL/GenBank/DDBJ whole genome shotgun (WGS) entry which is preliminary data.</text>
</comment>
<evidence type="ECO:0000256" key="6">
    <source>
        <dbReference type="ARBA" id="ARBA00022825"/>
    </source>
</evidence>
<keyword evidence="3" id="KW-0732">Signal</keyword>
<dbReference type="PROSITE" id="PS50106">
    <property type="entry name" value="PDZ"/>
    <property type="match status" value="1"/>
</dbReference>
<dbReference type="Gene3D" id="2.40.10.120">
    <property type="match status" value="1"/>
</dbReference>
<feature type="binding site" evidence="8">
    <location>
        <position position="160"/>
    </location>
    <ligand>
        <name>substrate</name>
    </ligand>
</feature>
<gene>
    <name evidence="10" type="ORF">NF867_17810</name>
</gene>
<dbReference type="FunFam" id="2.40.10.10:FF:000001">
    <property type="entry name" value="Periplasmic serine protease DegS"/>
    <property type="match status" value="1"/>
</dbReference>
<evidence type="ECO:0000256" key="8">
    <source>
        <dbReference type="PIRSR" id="PIRSR611782-2"/>
    </source>
</evidence>
<dbReference type="Pfam" id="PF13365">
    <property type="entry name" value="Trypsin_2"/>
    <property type="match status" value="1"/>
</dbReference>
<dbReference type="GO" id="GO:0004252">
    <property type="term" value="F:serine-type endopeptidase activity"/>
    <property type="evidence" value="ECO:0007669"/>
    <property type="project" value="InterPro"/>
</dbReference>
<proteinExistence type="inferred from homology"/>
<evidence type="ECO:0000313" key="11">
    <source>
        <dbReference type="Proteomes" id="UP001155182"/>
    </source>
</evidence>
<comment type="similarity">
    <text evidence="1">Belongs to the peptidase S1C family.</text>
</comment>
<dbReference type="AlphaFoldDB" id="A0A9X2FA57"/>
<dbReference type="SUPFAM" id="SSF50156">
    <property type="entry name" value="PDZ domain-like"/>
    <property type="match status" value="2"/>
</dbReference>
<evidence type="ECO:0000256" key="4">
    <source>
        <dbReference type="ARBA" id="ARBA00022737"/>
    </source>
</evidence>
<evidence type="ECO:0000256" key="3">
    <source>
        <dbReference type="ARBA" id="ARBA00022729"/>
    </source>
</evidence>
<keyword evidence="4" id="KW-0677">Repeat</keyword>
<dbReference type="InterPro" id="IPR011782">
    <property type="entry name" value="Pept_S1C_Do"/>
</dbReference>
<keyword evidence="6" id="KW-0720">Serine protease</keyword>
<keyword evidence="2" id="KW-0645">Protease</keyword>
<dbReference type="EC" id="3.4.21.107" evidence="10"/>
<dbReference type="InterPro" id="IPR036034">
    <property type="entry name" value="PDZ_sf"/>
</dbReference>
<accession>A0A9X2FA57</accession>
<name>A0A9X2FA57_9SPHI</name>
<dbReference type="PANTHER" id="PTHR43343">
    <property type="entry name" value="PEPTIDASE S12"/>
    <property type="match status" value="1"/>
</dbReference>
<organism evidence="10 11">
    <name type="scientific">Solitalea agri</name>
    <dbReference type="NCBI Taxonomy" id="2953739"/>
    <lineage>
        <taxon>Bacteria</taxon>
        <taxon>Pseudomonadati</taxon>
        <taxon>Bacteroidota</taxon>
        <taxon>Sphingobacteriia</taxon>
        <taxon>Sphingobacteriales</taxon>
        <taxon>Sphingobacteriaceae</taxon>
        <taxon>Solitalea</taxon>
    </lineage>
</organism>
<keyword evidence="11" id="KW-1185">Reference proteome</keyword>
<dbReference type="SMART" id="SM00228">
    <property type="entry name" value="PDZ"/>
    <property type="match status" value="2"/>
</dbReference>
<evidence type="ECO:0000256" key="1">
    <source>
        <dbReference type="ARBA" id="ARBA00010541"/>
    </source>
</evidence>
<feature type="binding site" evidence="8">
    <location>
        <position position="130"/>
    </location>
    <ligand>
        <name>substrate</name>
    </ligand>
</feature>
<reference evidence="10" key="1">
    <citation type="submission" date="2022-06" db="EMBL/GenBank/DDBJ databases">
        <title>Solitalea sp. MAHUQ-68 isolated from rhizospheric soil.</title>
        <authorList>
            <person name="Huq M.A."/>
        </authorList>
    </citation>
    <scope>NUCLEOTIDE SEQUENCE</scope>
    <source>
        <strain evidence="10">MAHUQ-68</strain>
    </source>
</reference>
<dbReference type="Pfam" id="PF13180">
    <property type="entry name" value="PDZ_2"/>
    <property type="match status" value="1"/>
</dbReference>